<feature type="transmembrane region" description="Helical" evidence="1">
    <location>
        <begin position="32"/>
        <end position="53"/>
    </location>
</feature>
<gene>
    <name evidence="3" type="ORF">HannXRQ_Chr12g0380181</name>
    <name evidence="2" type="ORF">HanXRQr2_Chr12g0559631</name>
</gene>
<name>A0A251T4K3_HELAN</name>
<sequence>MVVYCYTIVLTGHHQMTILFGHVLKIIRFDPLLARPFCLHLWITWICLIPFLYK</sequence>
<keyword evidence="1" id="KW-0472">Membrane</keyword>
<evidence type="ECO:0000313" key="3">
    <source>
        <dbReference type="EMBL" id="OTG06028.1"/>
    </source>
</evidence>
<evidence type="ECO:0000313" key="2">
    <source>
        <dbReference type="EMBL" id="KAF5779451.1"/>
    </source>
</evidence>
<dbReference type="EMBL" id="CM007901">
    <property type="protein sequence ID" value="OTG06028.1"/>
    <property type="molecule type" value="Genomic_DNA"/>
</dbReference>
<dbReference type="EMBL" id="MNCJ02000327">
    <property type="protein sequence ID" value="KAF5779451.1"/>
    <property type="molecule type" value="Genomic_DNA"/>
</dbReference>
<reference evidence="2 4" key="1">
    <citation type="journal article" date="2017" name="Nature">
        <title>The sunflower genome provides insights into oil metabolism, flowering and Asterid evolution.</title>
        <authorList>
            <person name="Badouin H."/>
            <person name="Gouzy J."/>
            <person name="Grassa C.J."/>
            <person name="Murat F."/>
            <person name="Staton S.E."/>
            <person name="Cottret L."/>
            <person name="Lelandais-Briere C."/>
            <person name="Owens G.L."/>
            <person name="Carrere S."/>
            <person name="Mayjonade B."/>
            <person name="Legrand L."/>
            <person name="Gill N."/>
            <person name="Kane N.C."/>
            <person name="Bowers J.E."/>
            <person name="Hubner S."/>
            <person name="Bellec A."/>
            <person name="Berard A."/>
            <person name="Berges H."/>
            <person name="Blanchet N."/>
            <person name="Boniface M.C."/>
            <person name="Brunel D."/>
            <person name="Catrice O."/>
            <person name="Chaidir N."/>
            <person name="Claudel C."/>
            <person name="Donnadieu C."/>
            <person name="Faraut T."/>
            <person name="Fievet G."/>
            <person name="Helmstetter N."/>
            <person name="King M."/>
            <person name="Knapp S.J."/>
            <person name="Lai Z."/>
            <person name="Le Paslier M.C."/>
            <person name="Lippi Y."/>
            <person name="Lorenzon L."/>
            <person name="Mandel J.R."/>
            <person name="Marage G."/>
            <person name="Marchand G."/>
            <person name="Marquand E."/>
            <person name="Bret-Mestries E."/>
            <person name="Morien E."/>
            <person name="Nambeesan S."/>
            <person name="Nguyen T."/>
            <person name="Pegot-Espagnet P."/>
            <person name="Pouilly N."/>
            <person name="Raftis F."/>
            <person name="Sallet E."/>
            <person name="Schiex T."/>
            <person name="Thomas J."/>
            <person name="Vandecasteele C."/>
            <person name="Vares D."/>
            <person name="Vear F."/>
            <person name="Vautrin S."/>
            <person name="Crespi M."/>
            <person name="Mangin B."/>
            <person name="Burke J.M."/>
            <person name="Salse J."/>
            <person name="Munos S."/>
            <person name="Vincourt P."/>
            <person name="Rieseberg L.H."/>
            <person name="Langlade N.B."/>
        </authorList>
    </citation>
    <scope>NUCLEOTIDE SEQUENCE [LARGE SCALE GENOMIC DNA]</scope>
    <source>
        <strain evidence="4">cv. SF193</strain>
        <tissue evidence="2">Leaves</tissue>
    </source>
</reference>
<accession>A0A251T4K3</accession>
<dbReference type="Proteomes" id="UP000215914">
    <property type="component" value="Chromosome 12"/>
</dbReference>
<keyword evidence="1" id="KW-0812">Transmembrane</keyword>
<reference evidence="3" key="2">
    <citation type="submission" date="2017-02" db="EMBL/GenBank/DDBJ databases">
        <title>Sunflower complete genome.</title>
        <authorList>
            <person name="Langlade N."/>
            <person name="Munos S."/>
        </authorList>
    </citation>
    <scope>NUCLEOTIDE SEQUENCE [LARGE SCALE GENOMIC DNA]</scope>
    <source>
        <tissue evidence="3">Leaves</tissue>
    </source>
</reference>
<keyword evidence="4" id="KW-1185">Reference proteome</keyword>
<evidence type="ECO:0000313" key="4">
    <source>
        <dbReference type="Proteomes" id="UP000215914"/>
    </source>
</evidence>
<dbReference type="InParanoid" id="A0A251T4K3"/>
<dbReference type="Gramene" id="mRNA:HanXRQr2_Chr12g0559631">
    <property type="protein sequence ID" value="CDS:HanXRQr2_Chr12g0559631.1"/>
    <property type="gene ID" value="HanXRQr2_Chr12g0559631"/>
</dbReference>
<organism evidence="3 4">
    <name type="scientific">Helianthus annuus</name>
    <name type="common">Common sunflower</name>
    <dbReference type="NCBI Taxonomy" id="4232"/>
    <lineage>
        <taxon>Eukaryota</taxon>
        <taxon>Viridiplantae</taxon>
        <taxon>Streptophyta</taxon>
        <taxon>Embryophyta</taxon>
        <taxon>Tracheophyta</taxon>
        <taxon>Spermatophyta</taxon>
        <taxon>Magnoliopsida</taxon>
        <taxon>eudicotyledons</taxon>
        <taxon>Gunneridae</taxon>
        <taxon>Pentapetalae</taxon>
        <taxon>asterids</taxon>
        <taxon>campanulids</taxon>
        <taxon>Asterales</taxon>
        <taxon>Asteraceae</taxon>
        <taxon>Asteroideae</taxon>
        <taxon>Heliantheae alliance</taxon>
        <taxon>Heliantheae</taxon>
        <taxon>Helianthus</taxon>
    </lineage>
</organism>
<dbReference type="AlphaFoldDB" id="A0A251T4K3"/>
<protein>
    <submittedName>
        <fullName evidence="3">Uncharacterized protein</fullName>
    </submittedName>
</protein>
<proteinExistence type="predicted"/>
<evidence type="ECO:0000256" key="1">
    <source>
        <dbReference type="SAM" id="Phobius"/>
    </source>
</evidence>
<keyword evidence="1" id="KW-1133">Transmembrane helix</keyword>
<reference evidence="2" key="3">
    <citation type="submission" date="2020-06" db="EMBL/GenBank/DDBJ databases">
        <title>Helianthus annuus Genome sequencing and assembly Release 2.</title>
        <authorList>
            <person name="Gouzy J."/>
            <person name="Langlade N."/>
            <person name="Munos S."/>
        </authorList>
    </citation>
    <scope>NUCLEOTIDE SEQUENCE</scope>
    <source>
        <tissue evidence="2">Leaves</tissue>
    </source>
</reference>